<name>A0A2M7TVW5_9BACT</name>
<accession>A0A2M7TVW5</accession>
<reference evidence="2" key="1">
    <citation type="submission" date="2017-09" db="EMBL/GenBank/DDBJ databases">
        <title>Depth-based differentiation of microbial function through sediment-hosted aquifers and enrichment of novel symbionts in the deep terrestrial subsurface.</title>
        <authorList>
            <person name="Probst A.J."/>
            <person name="Ladd B."/>
            <person name="Jarett J.K."/>
            <person name="Geller-Mcgrath D.E."/>
            <person name="Sieber C.M.K."/>
            <person name="Emerson J.B."/>
            <person name="Anantharaman K."/>
            <person name="Thomas B.C."/>
            <person name="Malmstrom R."/>
            <person name="Stieglmeier M."/>
            <person name="Klingl A."/>
            <person name="Woyke T."/>
            <person name="Ryan C.M."/>
            <person name="Banfield J.F."/>
        </authorList>
    </citation>
    <scope>NUCLEOTIDE SEQUENCE [LARGE SCALE GENOMIC DNA]</scope>
</reference>
<evidence type="ECO:0000313" key="2">
    <source>
        <dbReference type="Proteomes" id="UP000228503"/>
    </source>
</evidence>
<comment type="caution">
    <text evidence="1">The sequence shown here is derived from an EMBL/GenBank/DDBJ whole genome shotgun (WGS) entry which is preliminary data.</text>
</comment>
<organism evidence="1 2">
    <name type="scientific">Candidatus Roizmanbacteria bacterium CG_4_10_14_0_2_um_filter_39_13</name>
    <dbReference type="NCBI Taxonomy" id="1974825"/>
    <lineage>
        <taxon>Bacteria</taxon>
        <taxon>Candidatus Roizmaniibacteriota</taxon>
    </lineage>
</organism>
<dbReference type="EMBL" id="PFOB01000069">
    <property type="protein sequence ID" value="PIZ61970.1"/>
    <property type="molecule type" value="Genomic_DNA"/>
</dbReference>
<dbReference type="Proteomes" id="UP000228503">
    <property type="component" value="Unassembled WGS sequence"/>
</dbReference>
<proteinExistence type="predicted"/>
<evidence type="ECO:0000313" key="1">
    <source>
        <dbReference type="EMBL" id="PIZ61970.1"/>
    </source>
</evidence>
<protein>
    <submittedName>
        <fullName evidence="1">Uncharacterized protein</fullName>
    </submittedName>
</protein>
<dbReference type="AlphaFoldDB" id="A0A2M7TVW5"/>
<sequence length="217" mass="24612">MLPDRGPLTSPFHSVEADIFRPEYQVERHPGIFEYPGILPIDELFDVYSDTTPVLVESDGTYGFHWTPGYNVRPHSALFYVAQMDPSWPTFAGIVLPDELGRTHDLQFDENLKTQHIPPLTLVNHPGRYLFVYAEADQLSVCFTPQERAARVSNSSLLRGLELINSRLSFVRPSLAKELRTDVGISPDQLKDLNKTFGDRDTRGIRQNGGFNPRISR</sequence>
<gene>
    <name evidence="1" type="ORF">COY16_05550</name>
</gene>